<dbReference type="PANTHER" id="PTHR10491:SF4">
    <property type="entry name" value="METHIONINE ADENOSYLTRANSFERASE 2 SUBUNIT BETA"/>
    <property type="match status" value="1"/>
</dbReference>
<dbReference type="OrthoDB" id="9803892at2"/>
<evidence type="ECO:0000256" key="5">
    <source>
        <dbReference type="ARBA" id="ARBA00048200"/>
    </source>
</evidence>
<evidence type="ECO:0000256" key="4">
    <source>
        <dbReference type="ARBA" id="ARBA00017099"/>
    </source>
</evidence>
<evidence type="ECO:0000256" key="6">
    <source>
        <dbReference type="RuleBase" id="RU364082"/>
    </source>
</evidence>
<keyword evidence="9" id="KW-1185">Reference proteome</keyword>
<comment type="catalytic activity">
    <reaction evidence="5">
        <text>dTDP-beta-L-rhamnose + NADP(+) = dTDP-4-dehydro-beta-L-rhamnose + NADPH + H(+)</text>
        <dbReference type="Rhea" id="RHEA:21796"/>
        <dbReference type="ChEBI" id="CHEBI:15378"/>
        <dbReference type="ChEBI" id="CHEBI:57510"/>
        <dbReference type="ChEBI" id="CHEBI:57783"/>
        <dbReference type="ChEBI" id="CHEBI:58349"/>
        <dbReference type="ChEBI" id="CHEBI:62830"/>
        <dbReference type="EC" id="1.1.1.133"/>
    </reaction>
</comment>
<dbReference type="InterPro" id="IPR036291">
    <property type="entry name" value="NAD(P)-bd_dom_sf"/>
</dbReference>
<dbReference type="CDD" id="cd05254">
    <property type="entry name" value="dTDP_HR_like_SDR_e"/>
    <property type="match status" value="1"/>
</dbReference>
<evidence type="ECO:0000256" key="3">
    <source>
        <dbReference type="ARBA" id="ARBA00012929"/>
    </source>
</evidence>
<dbReference type="InterPro" id="IPR005913">
    <property type="entry name" value="dTDP_dehydrorham_reduct"/>
</dbReference>
<dbReference type="InterPro" id="IPR029903">
    <property type="entry name" value="RmlD-like-bd"/>
</dbReference>
<dbReference type="EMBL" id="QGDO01000006">
    <property type="protein sequence ID" value="PWJ39404.1"/>
    <property type="molecule type" value="Genomic_DNA"/>
</dbReference>
<dbReference type="SUPFAM" id="SSF51735">
    <property type="entry name" value="NAD(P)-binding Rossmann-fold domains"/>
    <property type="match status" value="1"/>
</dbReference>
<dbReference type="EC" id="1.1.1.133" evidence="3 6"/>
<protein>
    <recommendedName>
        <fullName evidence="4 6">dTDP-4-dehydrorhamnose reductase</fullName>
        <ecNumber evidence="3 6">1.1.1.133</ecNumber>
    </recommendedName>
</protein>
<name>A0A315Z6Y9_SEDFL</name>
<dbReference type="NCBIfam" id="TIGR01214">
    <property type="entry name" value="rmlD"/>
    <property type="match status" value="1"/>
</dbReference>
<evidence type="ECO:0000256" key="2">
    <source>
        <dbReference type="ARBA" id="ARBA00010944"/>
    </source>
</evidence>
<feature type="domain" description="RmlD-like substrate binding" evidence="7">
    <location>
        <begin position="3"/>
        <end position="282"/>
    </location>
</feature>
<organism evidence="8 9">
    <name type="scientific">Sediminitomix flava</name>
    <dbReference type="NCBI Taxonomy" id="379075"/>
    <lineage>
        <taxon>Bacteria</taxon>
        <taxon>Pseudomonadati</taxon>
        <taxon>Bacteroidota</taxon>
        <taxon>Cytophagia</taxon>
        <taxon>Cytophagales</taxon>
        <taxon>Flammeovirgaceae</taxon>
        <taxon>Sediminitomix</taxon>
    </lineage>
</organism>
<sequence length="284" mass="32319">MKKILITGGNGQLGNEFKWLSEKNDSFEFVFTDANDLDITSLDSLMTYFSVNKFDFCVNCAAYTAVDKAEAEVELSHQINEFGAENLAKACSEFGVVLFHISTDFVFEGNNFKPYTEADLTHPISVYGESKLGGENRIAEVLDQYFIIRTSWLYSSYGNNFVKTMLRLGEERDRLNIISDQIGSPTYARDLAEYVLHMIGAHLGNDFGVYHFSNQGVASWYDFAKQIFDIKNIDVKVSPIPTTDYPTPAKRPHYSVMDKSKIEKTFGKEILYWRESLVKCLELL</sequence>
<evidence type="ECO:0000259" key="7">
    <source>
        <dbReference type="Pfam" id="PF04321"/>
    </source>
</evidence>
<comment type="pathway">
    <text evidence="1 6">Carbohydrate biosynthesis; dTDP-L-rhamnose biosynthesis.</text>
</comment>
<dbReference type="GO" id="GO:0005829">
    <property type="term" value="C:cytosol"/>
    <property type="evidence" value="ECO:0007669"/>
    <property type="project" value="TreeGrafter"/>
</dbReference>
<keyword evidence="6" id="KW-0521">NADP</keyword>
<proteinExistence type="inferred from homology"/>
<evidence type="ECO:0000256" key="1">
    <source>
        <dbReference type="ARBA" id="ARBA00004781"/>
    </source>
</evidence>
<reference evidence="8 9" key="1">
    <citation type="submission" date="2018-03" db="EMBL/GenBank/DDBJ databases">
        <title>Genomic Encyclopedia of Archaeal and Bacterial Type Strains, Phase II (KMG-II): from individual species to whole genera.</title>
        <authorList>
            <person name="Goeker M."/>
        </authorList>
    </citation>
    <scope>NUCLEOTIDE SEQUENCE [LARGE SCALE GENOMIC DNA]</scope>
    <source>
        <strain evidence="8 9">DSM 28229</strain>
    </source>
</reference>
<dbReference type="GO" id="GO:0019305">
    <property type="term" value="P:dTDP-rhamnose biosynthetic process"/>
    <property type="evidence" value="ECO:0007669"/>
    <property type="project" value="UniProtKB-UniPathway"/>
</dbReference>
<evidence type="ECO:0000313" key="9">
    <source>
        <dbReference type="Proteomes" id="UP000245535"/>
    </source>
</evidence>
<gene>
    <name evidence="8" type="ORF">BC781_106305</name>
</gene>
<comment type="function">
    <text evidence="6">Catalyzes the reduction of dTDP-6-deoxy-L-lyxo-4-hexulose to yield dTDP-L-rhamnose.</text>
</comment>
<dbReference type="GO" id="GO:0008831">
    <property type="term" value="F:dTDP-4-dehydrorhamnose reductase activity"/>
    <property type="evidence" value="ECO:0007669"/>
    <property type="project" value="UniProtKB-EC"/>
</dbReference>
<dbReference type="PANTHER" id="PTHR10491">
    <property type="entry name" value="DTDP-4-DEHYDRORHAMNOSE REDUCTASE"/>
    <property type="match status" value="1"/>
</dbReference>
<dbReference type="Gene3D" id="3.40.50.720">
    <property type="entry name" value="NAD(P)-binding Rossmann-like Domain"/>
    <property type="match status" value="1"/>
</dbReference>
<dbReference type="Gene3D" id="3.90.25.10">
    <property type="entry name" value="UDP-galactose 4-epimerase, domain 1"/>
    <property type="match status" value="1"/>
</dbReference>
<dbReference type="Proteomes" id="UP000245535">
    <property type="component" value="Unassembled WGS sequence"/>
</dbReference>
<comment type="similarity">
    <text evidence="2 6">Belongs to the dTDP-4-dehydrorhamnose reductase family.</text>
</comment>
<dbReference type="AlphaFoldDB" id="A0A315Z6Y9"/>
<comment type="caution">
    <text evidence="8">The sequence shown here is derived from an EMBL/GenBank/DDBJ whole genome shotgun (WGS) entry which is preliminary data.</text>
</comment>
<dbReference type="RefSeq" id="WP_109621408.1">
    <property type="nucleotide sequence ID" value="NZ_QGDO01000006.1"/>
</dbReference>
<keyword evidence="6" id="KW-0560">Oxidoreductase</keyword>
<evidence type="ECO:0000313" key="8">
    <source>
        <dbReference type="EMBL" id="PWJ39404.1"/>
    </source>
</evidence>
<dbReference type="UniPathway" id="UPA00124"/>
<dbReference type="Pfam" id="PF04321">
    <property type="entry name" value="RmlD_sub_bind"/>
    <property type="match status" value="1"/>
</dbReference>
<accession>A0A315Z6Y9</accession>